<dbReference type="EMBL" id="UOGG01000088">
    <property type="protein sequence ID" value="VAX29661.1"/>
    <property type="molecule type" value="Genomic_DNA"/>
</dbReference>
<dbReference type="InterPro" id="IPR007462">
    <property type="entry name" value="COV1-like"/>
</dbReference>
<dbReference type="PANTHER" id="PTHR31876:SF26">
    <property type="entry name" value="PROTEIN LIKE COV 2"/>
    <property type="match status" value="1"/>
</dbReference>
<keyword evidence="1" id="KW-1133">Transmembrane helix</keyword>
<reference evidence="2" key="1">
    <citation type="submission" date="2018-06" db="EMBL/GenBank/DDBJ databases">
        <authorList>
            <person name="Zhirakovskaya E."/>
        </authorList>
    </citation>
    <scope>NUCLEOTIDE SEQUENCE</scope>
</reference>
<evidence type="ECO:0000313" key="2">
    <source>
        <dbReference type="EMBL" id="VAX29661.1"/>
    </source>
</evidence>
<organism evidence="2">
    <name type="scientific">hydrothermal vent metagenome</name>
    <dbReference type="NCBI Taxonomy" id="652676"/>
    <lineage>
        <taxon>unclassified sequences</taxon>
        <taxon>metagenomes</taxon>
        <taxon>ecological metagenomes</taxon>
    </lineage>
</organism>
<gene>
    <name evidence="2" type="ORF">MNBD_NITROSPINAE05-1362</name>
</gene>
<feature type="transmembrane region" description="Helical" evidence="1">
    <location>
        <begin position="12"/>
        <end position="34"/>
    </location>
</feature>
<proteinExistence type="predicted"/>
<dbReference type="Pfam" id="PF04367">
    <property type="entry name" value="DUF502"/>
    <property type="match status" value="1"/>
</dbReference>
<feature type="transmembrane region" description="Helical" evidence="1">
    <location>
        <begin position="63"/>
        <end position="84"/>
    </location>
</feature>
<name>A0A3B1CT38_9ZZZZ</name>
<dbReference type="AlphaFoldDB" id="A0A3B1CT38"/>
<evidence type="ECO:0000256" key="1">
    <source>
        <dbReference type="SAM" id="Phobius"/>
    </source>
</evidence>
<keyword evidence="1" id="KW-0812">Transmembrane</keyword>
<accession>A0A3B1CT38</accession>
<dbReference type="PANTHER" id="PTHR31876">
    <property type="entry name" value="COV-LIKE PROTEIN 1"/>
    <property type="match status" value="1"/>
</dbReference>
<sequence length="223" mass="24723">MISKVKRRIRNILITGLLITLPIAITFFILKFLFKNLDALSPVFTDLLIQAGAPIPEGFRIPFLGFFMTFLIIMLVGMLTTNIFGKQLVHLGETLVEKIPFVRRIYSGTKQVVLAFANTDTDSFKKVVLIEFPRKGIHAIGFVTGEARDEVQSHTNGKYINVFVPTTPNPTSGFLVFSPQDEVQEIAMSIEDGVKYVISGGIVDNQTHNLPLVKDAGVEGKKV</sequence>
<protein>
    <submittedName>
        <fullName evidence="2">Uncharacterized membrane anchored protein Mext_4159</fullName>
    </submittedName>
</protein>
<keyword evidence="1" id="KW-0472">Membrane</keyword>